<dbReference type="FunFam" id="1.25.40.10:FF:000285">
    <property type="entry name" value="Pentatricopeptide repeat-containing protein, chloroplastic"/>
    <property type="match status" value="1"/>
</dbReference>
<evidence type="ECO:0000313" key="4">
    <source>
        <dbReference type="Proteomes" id="UP000237347"/>
    </source>
</evidence>
<dbReference type="Pfam" id="PF01535">
    <property type="entry name" value="PPR"/>
    <property type="match status" value="1"/>
</dbReference>
<evidence type="ECO:0000256" key="2">
    <source>
        <dbReference type="PROSITE-ProRule" id="PRU00708"/>
    </source>
</evidence>
<dbReference type="FunFam" id="1.25.40.10:FF:000227">
    <property type="entry name" value="Pentatricopeptide repeat-containing protein At3g13880"/>
    <property type="match status" value="1"/>
</dbReference>
<protein>
    <submittedName>
        <fullName evidence="3">Pentatricopeptide repeat-containing protein</fullName>
    </submittedName>
</protein>
<comment type="caution">
    <text evidence="3">The sequence shown here is derived from an EMBL/GenBank/DDBJ whole genome shotgun (WGS) entry which is preliminary data.</text>
</comment>
<dbReference type="InterPro" id="IPR002885">
    <property type="entry name" value="PPR_rpt"/>
</dbReference>
<dbReference type="GO" id="GO:0003723">
    <property type="term" value="F:RNA binding"/>
    <property type="evidence" value="ECO:0007669"/>
    <property type="project" value="InterPro"/>
</dbReference>
<reference evidence="3 4" key="1">
    <citation type="journal article" date="2018" name="Sci. Data">
        <title>The draft genome sequence of cork oak.</title>
        <authorList>
            <person name="Ramos A.M."/>
            <person name="Usie A."/>
            <person name="Barbosa P."/>
            <person name="Barros P.M."/>
            <person name="Capote T."/>
            <person name="Chaves I."/>
            <person name="Simoes F."/>
            <person name="Abreu I."/>
            <person name="Carrasquinho I."/>
            <person name="Faro C."/>
            <person name="Guimaraes J.B."/>
            <person name="Mendonca D."/>
            <person name="Nobrega F."/>
            <person name="Rodrigues L."/>
            <person name="Saibo N.J.M."/>
            <person name="Varela M.C."/>
            <person name="Egas C."/>
            <person name="Matos J."/>
            <person name="Miguel C.M."/>
            <person name="Oliveira M.M."/>
            <person name="Ricardo C.P."/>
            <person name="Goncalves S."/>
        </authorList>
    </citation>
    <scope>NUCLEOTIDE SEQUENCE [LARGE SCALE GENOMIC DNA]</scope>
    <source>
        <strain evidence="4">cv. HL8</strain>
    </source>
</reference>
<sequence>MGLFVKAMEVFNEARVVGLKLDKFTFAGALNLWGQTGDLLLGKLIHGLVIVSGLGDKAFLTNSLINMYSKCGQVNRAALLFECSNDMDEVSWNSLIAGYVRIGANEEMVKLVGKMHQLGLKLNTYALGSVLKACGTNYKDSNQHGNALHAFSVKLGLDLDDVVATALLDIDEYANEAFDLFSKMQKKGMKPSKFTFSSMLKACNAVEAFDYGKQIHAQICKWNLQSDEFIGSALTDLYFLSGSVEDGAKCFAVTPKLDIVSWTSIISGYIQNGHFGSALALFYELLSFGMKPDEFIISSMMGACSNLASQDLDSRFRDMQ</sequence>
<keyword evidence="1" id="KW-0677">Repeat</keyword>
<dbReference type="PANTHER" id="PTHR47926">
    <property type="entry name" value="PENTATRICOPEPTIDE REPEAT-CONTAINING PROTEIN"/>
    <property type="match status" value="1"/>
</dbReference>
<proteinExistence type="predicted"/>
<dbReference type="Proteomes" id="UP000237347">
    <property type="component" value="Unassembled WGS sequence"/>
</dbReference>
<feature type="repeat" description="PPR" evidence="2">
    <location>
        <begin position="258"/>
        <end position="292"/>
    </location>
</feature>
<name>A0AAW0LIZ9_QUESU</name>
<dbReference type="AlphaFoldDB" id="A0AAW0LIZ9"/>
<gene>
    <name evidence="3" type="primary">PCMP-E89_1</name>
    <name evidence="3" type="ORF">CFP56_041933</name>
</gene>
<dbReference type="GO" id="GO:0009451">
    <property type="term" value="P:RNA modification"/>
    <property type="evidence" value="ECO:0007669"/>
    <property type="project" value="InterPro"/>
</dbReference>
<accession>A0AAW0LIZ9</accession>
<dbReference type="PANTHER" id="PTHR47926:SF455">
    <property type="entry name" value="PENTACOTRIPEPTIDE-REPEAT REGION OF PRORP DOMAIN-CONTAINING PROTEIN"/>
    <property type="match status" value="1"/>
</dbReference>
<dbReference type="EMBL" id="PKMF04000087">
    <property type="protein sequence ID" value="KAK7851454.1"/>
    <property type="molecule type" value="Genomic_DNA"/>
</dbReference>
<dbReference type="NCBIfam" id="TIGR00756">
    <property type="entry name" value="PPR"/>
    <property type="match status" value="1"/>
</dbReference>
<evidence type="ECO:0000256" key="1">
    <source>
        <dbReference type="ARBA" id="ARBA00022737"/>
    </source>
</evidence>
<dbReference type="Gene3D" id="1.25.40.10">
    <property type="entry name" value="Tetratricopeptide repeat domain"/>
    <property type="match status" value="2"/>
</dbReference>
<dbReference type="PROSITE" id="PS51375">
    <property type="entry name" value="PPR"/>
    <property type="match status" value="2"/>
</dbReference>
<feature type="repeat" description="PPR" evidence="2">
    <location>
        <begin position="88"/>
        <end position="122"/>
    </location>
</feature>
<dbReference type="InterPro" id="IPR011990">
    <property type="entry name" value="TPR-like_helical_dom_sf"/>
</dbReference>
<evidence type="ECO:0000313" key="3">
    <source>
        <dbReference type="EMBL" id="KAK7851454.1"/>
    </source>
</evidence>
<keyword evidence="4" id="KW-1185">Reference proteome</keyword>
<dbReference type="Pfam" id="PF13041">
    <property type="entry name" value="PPR_2"/>
    <property type="match status" value="3"/>
</dbReference>
<organism evidence="3 4">
    <name type="scientific">Quercus suber</name>
    <name type="common">Cork oak</name>
    <dbReference type="NCBI Taxonomy" id="58331"/>
    <lineage>
        <taxon>Eukaryota</taxon>
        <taxon>Viridiplantae</taxon>
        <taxon>Streptophyta</taxon>
        <taxon>Embryophyta</taxon>
        <taxon>Tracheophyta</taxon>
        <taxon>Spermatophyta</taxon>
        <taxon>Magnoliopsida</taxon>
        <taxon>eudicotyledons</taxon>
        <taxon>Gunneridae</taxon>
        <taxon>Pentapetalae</taxon>
        <taxon>rosids</taxon>
        <taxon>fabids</taxon>
        <taxon>Fagales</taxon>
        <taxon>Fagaceae</taxon>
        <taxon>Quercus</taxon>
    </lineage>
</organism>
<dbReference type="InterPro" id="IPR046960">
    <property type="entry name" value="PPR_At4g14850-like_plant"/>
</dbReference>